<reference evidence="2" key="2">
    <citation type="submission" date="2020-09" db="EMBL/GenBank/DDBJ databases">
        <authorList>
            <person name="Kikuchi T."/>
        </authorList>
    </citation>
    <scope>NUCLEOTIDE SEQUENCE</scope>
    <source>
        <strain evidence="2">Ka4C1</strain>
    </source>
</reference>
<organism evidence="3 5">
    <name type="scientific">Bursaphelenchus xylophilus</name>
    <name type="common">Pinewood nematode worm</name>
    <name type="synonym">Aphelenchoides xylophilus</name>
    <dbReference type="NCBI Taxonomy" id="6326"/>
    <lineage>
        <taxon>Eukaryota</taxon>
        <taxon>Metazoa</taxon>
        <taxon>Ecdysozoa</taxon>
        <taxon>Nematoda</taxon>
        <taxon>Chromadorea</taxon>
        <taxon>Rhabditida</taxon>
        <taxon>Tylenchina</taxon>
        <taxon>Tylenchomorpha</taxon>
        <taxon>Aphelenchoidea</taxon>
        <taxon>Aphelenchoididae</taxon>
        <taxon>Bursaphelenchus</taxon>
    </lineage>
</organism>
<evidence type="ECO:0000256" key="1">
    <source>
        <dbReference type="SAM" id="MobiDB-lite"/>
    </source>
</evidence>
<dbReference type="Proteomes" id="UP000659654">
    <property type="component" value="Unassembled WGS sequence"/>
</dbReference>
<protein>
    <submittedName>
        <fullName evidence="2">(pine wood nematode) hypothetical protein</fullName>
    </submittedName>
</protein>
<gene>
    <name evidence="2" type="ORF">BXYJ_LOCUS6763</name>
</gene>
<dbReference type="EMBL" id="CAJFCV020000003">
    <property type="protein sequence ID" value="CAG9108663.1"/>
    <property type="molecule type" value="Genomic_DNA"/>
</dbReference>
<dbReference type="GO" id="GO:0000076">
    <property type="term" value="P:DNA replication checkpoint signaling"/>
    <property type="evidence" value="ECO:0007669"/>
    <property type="project" value="TreeGrafter"/>
</dbReference>
<dbReference type="AlphaFoldDB" id="A0A1I7ST80"/>
<feature type="compositionally biased region" description="Polar residues" evidence="1">
    <location>
        <begin position="486"/>
        <end position="506"/>
    </location>
</feature>
<keyword evidence="4" id="KW-1185">Reference proteome</keyword>
<dbReference type="EMBL" id="CAJFDI010000003">
    <property type="protein sequence ID" value="CAD5221608.1"/>
    <property type="molecule type" value="Genomic_DNA"/>
</dbReference>
<dbReference type="InterPro" id="IPR007268">
    <property type="entry name" value="Rad9/Ddc1"/>
</dbReference>
<dbReference type="GO" id="GO:0071479">
    <property type="term" value="P:cellular response to ionizing radiation"/>
    <property type="evidence" value="ECO:0007669"/>
    <property type="project" value="TreeGrafter"/>
</dbReference>
<evidence type="ECO:0000313" key="2">
    <source>
        <dbReference type="EMBL" id="CAD5221608.1"/>
    </source>
</evidence>
<dbReference type="Gene3D" id="3.70.10.10">
    <property type="match status" value="1"/>
</dbReference>
<dbReference type="WBParaSite" id="BXY_1625000.1">
    <property type="protein sequence ID" value="BXY_1625000.1"/>
    <property type="gene ID" value="BXY_1625000"/>
</dbReference>
<evidence type="ECO:0000313" key="5">
    <source>
        <dbReference type="WBParaSite" id="BXY_1625000.1"/>
    </source>
</evidence>
<dbReference type="OrthoDB" id="60092at2759"/>
<dbReference type="GO" id="GO:0006281">
    <property type="term" value="P:DNA repair"/>
    <property type="evidence" value="ECO:0007669"/>
    <property type="project" value="TreeGrafter"/>
</dbReference>
<proteinExistence type="predicted"/>
<dbReference type="GO" id="GO:0030896">
    <property type="term" value="C:checkpoint clamp complex"/>
    <property type="evidence" value="ECO:0007669"/>
    <property type="project" value="InterPro"/>
</dbReference>
<feature type="region of interest" description="Disordered" evidence="1">
    <location>
        <begin position="427"/>
        <end position="452"/>
    </location>
</feature>
<name>A0A1I7ST80_BURXY</name>
<dbReference type="PANTHER" id="PTHR15237">
    <property type="entry name" value="DNA REPAIR PROTEIN RAD9"/>
    <property type="match status" value="1"/>
</dbReference>
<sequence length="723" mass="81902">MNFTEDVDVISYLEEKFPDLDPEEGLKYPCRYLIDSSHIPVFTEALHTLMEFGLSLLFFPDINGITIKNCNISRTASGHVFFSTEFFGAVRTYEWPATVPCASISVRDIALMLKKMDKHRNIEYFVLDLEPLADGLVVRITYRNGIDTELVLKTREIYANSLPRDERPESVTSVMNVLGREFRNVLTTLGKLKEVGIYVSLFGVVLHTICSRSLRSRSKKSAVQMRDLINATLMVEESFIEVDVKDLLMLSKFAASNDEIMKFYFTQSEAPLFVVVDMSGLCSISFVLSTGMVDPVMTRNVIRQMIPSLREDGHVTSIRLFNVSDVNNTGNRTVIDFDKDQMDEDEYMDRMVLGISRSKALPRQDRGNVADELHNMSLNAWNNDQAQAPVTQRPPENHPARDEVLGAEENMEENVMGVNDVIYEEQTRSHPATRKKSQGVVKSAEKRNVTLTEEEPPRIITSPRIENMAENQSDVNVCDQIDVNGNNQRLDTSARPVSSRNQNYNANRDDPKSVEMINEEVLDEVTGLIPFENFGNENIAQNETECIDGQAHGQVNDIGLEFRDPCDIEICTQQPMRAERQFDMGVILGTAPPFVFEEDEHYNQSGDFRQQPTSSMDSSVNEISRSQSGEFNERSNVHTKLYRNTIFETVNPTNPSECTREAFLYQKSANYCNPGKDRVPTRFDGGGHVSGDEPEILHFINLKPASFWTSTFSIRPLENDISD</sequence>
<reference evidence="5" key="1">
    <citation type="submission" date="2016-11" db="UniProtKB">
        <authorList>
            <consortium name="WormBaseParasite"/>
        </authorList>
    </citation>
    <scope>IDENTIFICATION</scope>
</reference>
<feature type="region of interest" description="Disordered" evidence="1">
    <location>
        <begin position="486"/>
        <end position="510"/>
    </location>
</feature>
<evidence type="ECO:0000313" key="4">
    <source>
        <dbReference type="Proteomes" id="UP000659654"/>
    </source>
</evidence>
<dbReference type="GO" id="GO:0031573">
    <property type="term" value="P:mitotic intra-S DNA damage checkpoint signaling"/>
    <property type="evidence" value="ECO:0007669"/>
    <property type="project" value="TreeGrafter"/>
</dbReference>
<dbReference type="PANTHER" id="PTHR15237:SF0">
    <property type="entry name" value="CELL CYCLE CHECKPOINT CONTROL PROTEIN"/>
    <property type="match status" value="1"/>
</dbReference>
<dbReference type="Proteomes" id="UP000582659">
    <property type="component" value="Unassembled WGS sequence"/>
</dbReference>
<evidence type="ECO:0000313" key="3">
    <source>
        <dbReference type="Proteomes" id="UP000095284"/>
    </source>
</evidence>
<dbReference type="Proteomes" id="UP000095284">
    <property type="component" value="Unplaced"/>
</dbReference>
<accession>A0A1I7ST80</accession>